<reference evidence="3 4" key="1">
    <citation type="submission" date="2015-07" db="EMBL/GenBank/DDBJ databases">
        <title>Genome sequencing of Kibdelosporangium phytohabitans.</title>
        <authorList>
            <person name="Qin S."/>
            <person name="Xing K."/>
        </authorList>
    </citation>
    <scope>NUCLEOTIDE SEQUENCE [LARGE SCALE GENOMIC DNA]</scope>
    <source>
        <strain evidence="3 4">KLBMP1111</strain>
    </source>
</reference>
<keyword evidence="4" id="KW-1185">Reference proteome</keyword>
<dbReference type="SUPFAM" id="SSF56176">
    <property type="entry name" value="FAD-binding/transporter-associated domain-like"/>
    <property type="match status" value="1"/>
</dbReference>
<protein>
    <submittedName>
        <fullName evidence="3">FAD-linked oxidoreductase</fullName>
    </submittedName>
</protein>
<dbReference type="Gene3D" id="3.30.70.2520">
    <property type="match status" value="1"/>
</dbReference>
<dbReference type="GO" id="GO:0003885">
    <property type="term" value="F:D-arabinono-1,4-lactone oxidase activity"/>
    <property type="evidence" value="ECO:0007669"/>
    <property type="project" value="InterPro"/>
</dbReference>
<dbReference type="Gene3D" id="3.30.465.10">
    <property type="match status" value="1"/>
</dbReference>
<dbReference type="InterPro" id="IPR010031">
    <property type="entry name" value="FAD_lactone_oxidase-like"/>
</dbReference>
<dbReference type="InterPro" id="IPR016171">
    <property type="entry name" value="Vanillyl_alc_oxidase_C-sub2"/>
</dbReference>
<gene>
    <name evidence="3" type="ORF">AOZ06_00200</name>
</gene>
<organism evidence="3 4">
    <name type="scientific">Kibdelosporangium phytohabitans</name>
    <dbReference type="NCBI Taxonomy" id="860235"/>
    <lineage>
        <taxon>Bacteria</taxon>
        <taxon>Bacillati</taxon>
        <taxon>Actinomycetota</taxon>
        <taxon>Actinomycetes</taxon>
        <taxon>Pseudonocardiales</taxon>
        <taxon>Pseudonocardiaceae</taxon>
        <taxon>Kibdelosporangium</taxon>
    </lineage>
</organism>
<dbReference type="Gene3D" id="3.30.43.10">
    <property type="entry name" value="Uridine Diphospho-n-acetylenolpyruvylglucosamine Reductase, domain 2"/>
    <property type="match status" value="1"/>
</dbReference>
<evidence type="ECO:0000256" key="1">
    <source>
        <dbReference type="ARBA" id="ARBA00023002"/>
    </source>
</evidence>
<dbReference type="InterPro" id="IPR036318">
    <property type="entry name" value="FAD-bd_PCMH-like_sf"/>
</dbReference>
<dbReference type="InterPro" id="IPR007173">
    <property type="entry name" value="ALO_C"/>
</dbReference>
<sequence>MTALRTSADGQIRWTNWARNEIAAPQTVSRPASVEQISEAVTTATAKRLPVKAIGAGHSFTAIAAAHASAAIDLSSWTGVESSDVGSGLVTVRAGTTIKQLNAALDRLGLALINLGDIDAQTIAGAISTGTHGTGAKLGGISTQVTALQLVLADGSVVTCSADERPDLFHAARVGLGALGVISTVTLRCERSFSLHADERPVALEEVIERLDELITGHDHMEFYWFPYGRKALVKRNDRLPLDAAARPLSRAREFYEYTVMENVVWGAMCRAARAVPKLVKPLNGLASIALSPRSYSDLSHRVFVTERNVRFVESEYAVPRESLVDVLNELRAVVPTLTHPVMMPVEVRVAAADDIWLSTAYQRDSTYFAIHQYPGMPYREYFDAFEKIVAQVGGRPHWGKMHTLDAEALRARYPRFDDFRRVRAEVDPGCVFRNAYLDRVLALT</sequence>
<dbReference type="GO" id="GO:0016020">
    <property type="term" value="C:membrane"/>
    <property type="evidence" value="ECO:0007669"/>
    <property type="project" value="InterPro"/>
</dbReference>
<dbReference type="InterPro" id="IPR016169">
    <property type="entry name" value="FAD-bd_PCMH_sub2"/>
</dbReference>
<dbReference type="GO" id="GO:0080049">
    <property type="term" value="F:L-gulono-1,4-lactone dehydrogenase activity"/>
    <property type="evidence" value="ECO:0007669"/>
    <property type="project" value="TreeGrafter"/>
</dbReference>
<dbReference type="Gene3D" id="1.10.45.10">
    <property type="entry name" value="Vanillyl-alcohol Oxidase, Chain A, domain 4"/>
    <property type="match status" value="1"/>
</dbReference>
<dbReference type="Pfam" id="PF01565">
    <property type="entry name" value="FAD_binding_4"/>
    <property type="match status" value="1"/>
</dbReference>
<dbReference type="Proteomes" id="UP000063699">
    <property type="component" value="Chromosome"/>
</dbReference>
<evidence type="ECO:0000313" key="3">
    <source>
        <dbReference type="EMBL" id="ALG05556.1"/>
    </source>
</evidence>
<dbReference type="PANTHER" id="PTHR43762:SF1">
    <property type="entry name" value="D-ARABINONO-1,4-LACTONE OXIDASE"/>
    <property type="match status" value="1"/>
</dbReference>
<dbReference type="PIRSF" id="PIRSF000136">
    <property type="entry name" value="LGO_GLO"/>
    <property type="match status" value="1"/>
</dbReference>
<dbReference type="NCBIfam" id="TIGR01679">
    <property type="entry name" value="bact_FAD_ox"/>
    <property type="match status" value="1"/>
</dbReference>
<dbReference type="Pfam" id="PF04030">
    <property type="entry name" value="ALO"/>
    <property type="match status" value="1"/>
</dbReference>
<dbReference type="GO" id="GO:0071949">
    <property type="term" value="F:FAD binding"/>
    <property type="evidence" value="ECO:0007669"/>
    <property type="project" value="InterPro"/>
</dbReference>
<dbReference type="RefSeq" id="WP_054287537.1">
    <property type="nucleotide sequence ID" value="NZ_CP012752.1"/>
</dbReference>
<keyword evidence="1" id="KW-0560">Oxidoreductase</keyword>
<dbReference type="AlphaFoldDB" id="A0A0N9HUN6"/>
<evidence type="ECO:0000259" key="2">
    <source>
        <dbReference type="PROSITE" id="PS51387"/>
    </source>
</evidence>
<name>A0A0N9HUN6_9PSEU</name>
<dbReference type="PROSITE" id="PS51387">
    <property type="entry name" value="FAD_PCMH"/>
    <property type="match status" value="1"/>
</dbReference>
<dbReference type="InterPro" id="IPR006094">
    <property type="entry name" value="Oxid_FAD_bind_N"/>
</dbReference>
<proteinExistence type="predicted"/>
<dbReference type="STRING" id="860235.AOZ06_00200"/>
<dbReference type="KEGG" id="kphy:AOZ06_00200"/>
<evidence type="ECO:0000313" key="4">
    <source>
        <dbReference type="Proteomes" id="UP000063699"/>
    </source>
</evidence>
<dbReference type="InterPro" id="IPR016167">
    <property type="entry name" value="FAD-bd_PCMH_sub1"/>
</dbReference>
<feature type="domain" description="FAD-binding PCMH-type" evidence="2">
    <location>
        <begin position="21"/>
        <end position="192"/>
    </location>
</feature>
<dbReference type="EMBL" id="CP012752">
    <property type="protein sequence ID" value="ALG05556.1"/>
    <property type="molecule type" value="Genomic_DNA"/>
</dbReference>
<dbReference type="OrthoDB" id="9800184at2"/>
<accession>A0A0N9HUN6</accession>
<dbReference type="PANTHER" id="PTHR43762">
    <property type="entry name" value="L-GULONOLACTONE OXIDASE"/>
    <property type="match status" value="1"/>
</dbReference>
<dbReference type="InterPro" id="IPR016166">
    <property type="entry name" value="FAD-bd_PCMH"/>
</dbReference>